<accession>A0A2G8SHY6</accession>
<evidence type="ECO:0000313" key="3">
    <source>
        <dbReference type="Proteomes" id="UP000230002"/>
    </source>
</evidence>
<gene>
    <name evidence="2" type="ORF">GSI_04628</name>
</gene>
<proteinExistence type="predicted"/>
<dbReference type="OrthoDB" id="2756427at2759"/>
<reference evidence="2 3" key="1">
    <citation type="journal article" date="2015" name="Sci. Rep.">
        <title>Chromosome-level genome map provides insights into diverse defense mechanisms in the medicinal fungus Ganoderma sinense.</title>
        <authorList>
            <person name="Zhu Y."/>
            <person name="Xu J."/>
            <person name="Sun C."/>
            <person name="Zhou S."/>
            <person name="Xu H."/>
            <person name="Nelson D.R."/>
            <person name="Qian J."/>
            <person name="Song J."/>
            <person name="Luo H."/>
            <person name="Xiang L."/>
            <person name="Li Y."/>
            <person name="Xu Z."/>
            <person name="Ji A."/>
            <person name="Wang L."/>
            <person name="Lu S."/>
            <person name="Hayward A."/>
            <person name="Sun W."/>
            <person name="Li X."/>
            <person name="Schwartz D.C."/>
            <person name="Wang Y."/>
            <person name="Chen S."/>
        </authorList>
    </citation>
    <scope>NUCLEOTIDE SEQUENCE [LARGE SCALE GENOMIC DNA]</scope>
    <source>
        <strain evidence="2 3">ZZ0214-1</strain>
    </source>
</reference>
<feature type="compositionally biased region" description="Polar residues" evidence="1">
    <location>
        <begin position="266"/>
        <end position="277"/>
    </location>
</feature>
<evidence type="ECO:0000313" key="2">
    <source>
        <dbReference type="EMBL" id="PIL33178.1"/>
    </source>
</evidence>
<comment type="caution">
    <text evidence="2">The sequence shown here is derived from an EMBL/GenBank/DDBJ whole genome shotgun (WGS) entry which is preliminary data.</text>
</comment>
<feature type="region of interest" description="Disordered" evidence="1">
    <location>
        <begin position="247"/>
        <end position="277"/>
    </location>
</feature>
<evidence type="ECO:0000256" key="1">
    <source>
        <dbReference type="SAM" id="MobiDB-lite"/>
    </source>
</evidence>
<name>A0A2G8SHY6_9APHY</name>
<keyword evidence="3" id="KW-1185">Reference proteome</keyword>
<dbReference type="EMBL" id="AYKW01000008">
    <property type="protein sequence ID" value="PIL33178.1"/>
    <property type="molecule type" value="Genomic_DNA"/>
</dbReference>
<sequence>MPGTRHSGTLPTITEVKMDVFLPIVLFREQPQTRIAFARMVQYFTEEIGLPAMQRLTKATSFKPPKVLTTAADATPRLNAHALFPSSNTPWHILYGRDIGILERLIAEQIVVAGAAPETSSITPRLLPSRVPEVFTPPAQSSSISDFKKGKQAEDKPWTVDDVRRYAEQFESCGENNDAGRRAIMQQVSTRLPELFGIVVNLARRVNELEISKQTQLFEVQSLRRALQDSSDQHLVDMTRIVTETAAPSVPETTRRSSHKFENEGPSKTGNPMTSLIPSVAIPPSHPPTYDTRRGESGLSLGGGKMFGPYTDALLTKHGLPRRTHTILRDVEKTYPVERWMQALRLKVEGCSDDIAQTLVEAMKADRRMTTRTRS</sequence>
<dbReference type="AlphaFoldDB" id="A0A2G8SHY6"/>
<dbReference type="Proteomes" id="UP000230002">
    <property type="component" value="Unassembled WGS sequence"/>
</dbReference>
<organism evidence="2 3">
    <name type="scientific">Ganoderma sinense ZZ0214-1</name>
    <dbReference type="NCBI Taxonomy" id="1077348"/>
    <lineage>
        <taxon>Eukaryota</taxon>
        <taxon>Fungi</taxon>
        <taxon>Dikarya</taxon>
        <taxon>Basidiomycota</taxon>
        <taxon>Agaricomycotina</taxon>
        <taxon>Agaricomycetes</taxon>
        <taxon>Polyporales</taxon>
        <taxon>Polyporaceae</taxon>
        <taxon>Ganoderma</taxon>
    </lineage>
</organism>
<feature type="compositionally biased region" description="Basic and acidic residues" evidence="1">
    <location>
        <begin position="253"/>
        <end position="265"/>
    </location>
</feature>
<protein>
    <submittedName>
        <fullName evidence="2">Uncharacterized protein</fullName>
    </submittedName>
</protein>